<evidence type="ECO:0000313" key="1">
    <source>
        <dbReference type="EMBL" id="PWH09032.1"/>
    </source>
</evidence>
<dbReference type="EMBL" id="PHUM01000004">
    <property type="protein sequence ID" value="PWH09032.1"/>
    <property type="molecule type" value="Genomic_DNA"/>
</dbReference>
<proteinExistence type="predicted"/>
<evidence type="ECO:0000313" key="4">
    <source>
        <dbReference type="Proteomes" id="UP000245582"/>
    </source>
</evidence>
<evidence type="ECO:0000313" key="3">
    <source>
        <dbReference type="EMBL" id="RGW64961.1"/>
    </source>
</evidence>
<evidence type="ECO:0000313" key="6">
    <source>
        <dbReference type="Proteomes" id="UP000265775"/>
    </source>
</evidence>
<dbReference type="EMBL" id="QSRZ01000002">
    <property type="protein sequence ID" value="RGL52053.1"/>
    <property type="molecule type" value="Genomic_DNA"/>
</dbReference>
<organism evidence="1 4">
    <name type="scientific">Bifidobacterium longum</name>
    <dbReference type="NCBI Taxonomy" id="216816"/>
    <lineage>
        <taxon>Bacteria</taxon>
        <taxon>Bacillati</taxon>
        <taxon>Actinomycetota</taxon>
        <taxon>Actinomycetes</taxon>
        <taxon>Bifidobacteriales</taxon>
        <taxon>Bifidobacteriaceae</taxon>
        <taxon>Bifidobacterium</taxon>
    </lineage>
</organism>
<dbReference type="Proteomes" id="UP000245582">
    <property type="component" value="Unassembled WGS sequence"/>
</dbReference>
<dbReference type="Proteomes" id="UP000265775">
    <property type="component" value="Unassembled WGS sequence"/>
</dbReference>
<sequence length="101" mass="11020">MANCCALCLRPVRLNCSDSSATIRNSSASTNPPKDSLRITNHSMTAHICDSSPSSDIACVFRCLPGDWRTLIHTKAAGARHCCPAPAERIRIIPYLLLLRL</sequence>
<dbReference type="Proteomes" id="UP000261288">
    <property type="component" value="Unassembled WGS sequence"/>
</dbReference>
<name>A0A2U2RT30_BIFLN</name>
<protein>
    <submittedName>
        <fullName evidence="1">Uncharacterized protein</fullName>
    </submittedName>
</protein>
<dbReference type="AlphaFoldDB" id="A0A2U2RT30"/>
<evidence type="ECO:0000313" key="2">
    <source>
        <dbReference type="EMBL" id="RGL52053.1"/>
    </source>
</evidence>
<evidence type="ECO:0000313" key="5">
    <source>
        <dbReference type="Proteomes" id="UP000261288"/>
    </source>
</evidence>
<dbReference type="EMBL" id="QSAR01000004">
    <property type="protein sequence ID" value="RGW64961.1"/>
    <property type="molecule type" value="Genomic_DNA"/>
</dbReference>
<reference evidence="5 6" key="2">
    <citation type="submission" date="2018-08" db="EMBL/GenBank/DDBJ databases">
        <title>A genome reference for cultivated species of the human gut microbiota.</title>
        <authorList>
            <person name="Zou Y."/>
            <person name="Xue W."/>
            <person name="Luo G."/>
        </authorList>
    </citation>
    <scope>NUCLEOTIDE SEQUENCE [LARGE SCALE GENOMIC DNA]</scope>
    <source>
        <strain evidence="3 6">AF11-12</strain>
        <strain evidence="2 5">TF06-45A</strain>
    </source>
</reference>
<comment type="caution">
    <text evidence="1">The sequence shown here is derived from an EMBL/GenBank/DDBJ whole genome shotgun (WGS) entry which is preliminary data.</text>
</comment>
<gene>
    <name evidence="1" type="ORF">CWE05_04070</name>
    <name evidence="3" type="ORF">DWV59_05220</name>
    <name evidence="2" type="ORF">DXC63_01700</name>
</gene>
<accession>A0A2U2RT30</accession>
<reference evidence="1 4" key="1">
    <citation type="submission" date="2017-11" db="EMBL/GenBank/DDBJ databases">
        <title>Draft genome sequence of Bifidobacterium longum UMA026, isolated from Holstein dairy cow feces.</title>
        <authorList>
            <person name="Albert K."/>
            <person name="Sela D.A."/>
        </authorList>
    </citation>
    <scope>NUCLEOTIDE SEQUENCE [LARGE SCALE GENOMIC DNA]</scope>
    <source>
        <strain evidence="1 4">UMA026</strain>
    </source>
</reference>